<keyword evidence="2" id="KW-1185">Reference proteome</keyword>
<gene>
    <name evidence="1" type="ORF">PHYEVI_LOCUS4091</name>
</gene>
<dbReference type="AlphaFoldDB" id="A0A9N9TJW1"/>
<sequence length="180" mass="20801">MLNSMGDGAVQNLIEDRKYRMSLIGKIYEMKNYANQMKFQLNNEKNLLEKERTNIRNYLKSETNKERNSMEKETAAVWEYLENRVRESEENVPEYIGIEPDNTDVIYENQYADGRLAGAPDDGTPYRNVGDGEKGVAAPQSRLMKDIEDECDAELRKIDDYIAGIRKMKSYCESNADKFA</sequence>
<reference evidence="1" key="1">
    <citation type="submission" date="2022-01" db="EMBL/GenBank/DDBJ databases">
        <authorList>
            <person name="King R."/>
        </authorList>
    </citation>
    <scope>NUCLEOTIDE SEQUENCE</scope>
</reference>
<dbReference type="OrthoDB" id="10579336at2759"/>
<accession>A0A9N9TJW1</accession>
<name>A0A9N9TJW1_PHYSR</name>
<evidence type="ECO:0000313" key="2">
    <source>
        <dbReference type="Proteomes" id="UP001153712"/>
    </source>
</evidence>
<evidence type="ECO:0000313" key="1">
    <source>
        <dbReference type="EMBL" id="CAG9857690.1"/>
    </source>
</evidence>
<protein>
    <submittedName>
        <fullName evidence="1">Uncharacterized protein</fullName>
    </submittedName>
</protein>
<proteinExistence type="predicted"/>
<organism evidence="1 2">
    <name type="scientific">Phyllotreta striolata</name>
    <name type="common">Striped flea beetle</name>
    <name type="synonym">Crioceris striolata</name>
    <dbReference type="NCBI Taxonomy" id="444603"/>
    <lineage>
        <taxon>Eukaryota</taxon>
        <taxon>Metazoa</taxon>
        <taxon>Ecdysozoa</taxon>
        <taxon>Arthropoda</taxon>
        <taxon>Hexapoda</taxon>
        <taxon>Insecta</taxon>
        <taxon>Pterygota</taxon>
        <taxon>Neoptera</taxon>
        <taxon>Endopterygota</taxon>
        <taxon>Coleoptera</taxon>
        <taxon>Polyphaga</taxon>
        <taxon>Cucujiformia</taxon>
        <taxon>Chrysomeloidea</taxon>
        <taxon>Chrysomelidae</taxon>
        <taxon>Galerucinae</taxon>
        <taxon>Alticini</taxon>
        <taxon>Phyllotreta</taxon>
    </lineage>
</organism>
<dbReference type="EMBL" id="OU900107">
    <property type="protein sequence ID" value="CAG9857690.1"/>
    <property type="molecule type" value="Genomic_DNA"/>
</dbReference>
<dbReference type="Proteomes" id="UP001153712">
    <property type="component" value="Chromosome 14"/>
</dbReference>